<dbReference type="InterPro" id="IPR007310">
    <property type="entry name" value="Aerobactin_biosyn_IucA/IucC_N"/>
</dbReference>
<evidence type="ECO:0000256" key="2">
    <source>
        <dbReference type="SAM" id="MobiDB-lite"/>
    </source>
</evidence>
<dbReference type="PANTHER" id="PTHR34384">
    <property type="entry name" value="L-2,3-DIAMINOPROPANOATE--CITRATE LIGASE"/>
    <property type="match status" value="1"/>
</dbReference>
<organism evidence="5 6">
    <name type="scientific">Saccharobesus litoralis</name>
    <dbReference type="NCBI Taxonomy" id="2172099"/>
    <lineage>
        <taxon>Bacteria</taxon>
        <taxon>Pseudomonadati</taxon>
        <taxon>Pseudomonadota</taxon>
        <taxon>Gammaproteobacteria</taxon>
        <taxon>Alteromonadales</taxon>
        <taxon>Alteromonadaceae</taxon>
        <taxon>Saccharobesus</taxon>
    </lineage>
</organism>
<dbReference type="EMBL" id="CP026604">
    <property type="protein sequence ID" value="AWB66130.1"/>
    <property type="molecule type" value="Genomic_DNA"/>
</dbReference>
<dbReference type="PANTHER" id="PTHR34384:SF5">
    <property type="entry name" value="L-2,3-DIAMINOPROPANOATE--CITRATE LIGASE"/>
    <property type="match status" value="1"/>
</dbReference>
<evidence type="ECO:0000313" key="5">
    <source>
        <dbReference type="EMBL" id="AWB66130.1"/>
    </source>
</evidence>
<reference evidence="5 6" key="1">
    <citation type="submission" date="2018-01" db="EMBL/GenBank/DDBJ databases">
        <title>Genome sequence of a Cantenovulum-like bacteria.</title>
        <authorList>
            <person name="Tan W.R."/>
            <person name="Lau N.-S."/>
            <person name="Go F."/>
            <person name="Amirul A.-A.A."/>
        </authorList>
    </citation>
    <scope>NUCLEOTIDE SEQUENCE [LARGE SCALE GENOMIC DNA]</scope>
    <source>
        <strain evidence="5 6">CCB-QB4</strain>
    </source>
</reference>
<name>A0A2S0VPW8_9ALTE</name>
<dbReference type="InterPro" id="IPR037455">
    <property type="entry name" value="LucA/IucC-like"/>
</dbReference>
<dbReference type="Pfam" id="PF04183">
    <property type="entry name" value="IucA_IucC"/>
    <property type="match status" value="1"/>
</dbReference>
<keyword evidence="6" id="KW-1185">Reference proteome</keyword>
<dbReference type="GO" id="GO:0016881">
    <property type="term" value="F:acid-amino acid ligase activity"/>
    <property type="evidence" value="ECO:0007669"/>
    <property type="project" value="UniProtKB-ARBA"/>
</dbReference>
<evidence type="ECO:0000259" key="3">
    <source>
        <dbReference type="Pfam" id="PF04183"/>
    </source>
</evidence>
<dbReference type="Gene3D" id="1.10.510.40">
    <property type="match status" value="1"/>
</dbReference>
<evidence type="ECO:0000313" key="6">
    <source>
        <dbReference type="Proteomes" id="UP000244441"/>
    </source>
</evidence>
<dbReference type="OrthoDB" id="495728at2"/>
<gene>
    <name evidence="5" type="ORF">C2869_06600</name>
</gene>
<protein>
    <submittedName>
        <fullName evidence="5">Short-chain oxidoreductase</fullName>
    </submittedName>
</protein>
<dbReference type="Pfam" id="PF06276">
    <property type="entry name" value="FhuF"/>
    <property type="match status" value="1"/>
</dbReference>
<feature type="domain" description="Aerobactin siderophore biosynthesis IucA/IucC-like C-terminal" evidence="4">
    <location>
        <begin position="410"/>
        <end position="572"/>
    </location>
</feature>
<sequence length="623" mass="71328">MPHTANRLAENASFQAFANCYIREVDPGVWHIADNWQRQTGISLEHDEPYVLELQLIELGITLGIGVSYRSIVGRHLVTNVYRKQQNPWDWQRVDSVSVIVMMIDNIYAKSQGNRKAASQKLELLNRTLESHQIMQEYLVQRQNDSALDHLGFIESEQSLLFGHWLHPTPKSRQGIHSWQHKNYTPELKASFALHFFAVSRQLLQQNSLIEQSVEQIINQIAEVDCDAIDVDKQLVPVHPLQAHWLQHQDYIQQLLREGLIEDLGVMGKKFTPTSSVRTLYCAELNYMIKLSIPVKITNSLRKNKAHELEPGLNVGKLLAQSDFSEKYPQFAMIEDPAYITVKLPGMQESGFETIIRQNPFTENAINQRATLSIAALVQEPILAGCKTKLTQQVEALAQEQKKSLNTAAQLWFDCYWHCAIDPAIRLYDSHGVALEAHQQNSLITISNNRPSQYYYRDNQGFYLSQSMREQLLQREPSLNQNLDLFYDDDAIADRVGYYLFINQLFSVISRLGQDGLVSELALLERCYRKLTQLKTELNGVGVHFIEQLFNKATIPCKANLLTRVEDVDELEAEQELAVYTDIRNPIFDFHQKAMSRLKAGDDVGEETEEGKNKENEVTLESA</sequence>
<accession>A0A2S0VPW8</accession>
<dbReference type="AlphaFoldDB" id="A0A2S0VPW8"/>
<evidence type="ECO:0000259" key="4">
    <source>
        <dbReference type="Pfam" id="PF06276"/>
    </source>
</evidence>
<evidence type="ECO:0000256" key="1">
    <source>
        <dbReference type="ARBA" id="ARBA00007832"/>
    </source>
</evidence>
<comment type="similarity">
    <text evidence="1">Belongs to the IucA/IucC family.</text>
</comment>
<dbReference type="InterPro" id="IPR022770">
    <property type="entry name" value="IucA/IucC-like_C"/>
</dbReference>
<dbReference type="RefSeq" id="WP_108602202.1">
    <property type="nucleotide sequence ID" value="NZ_CP026604.1"/>
</dbReference>
<dbReference type="GO" id="GO:0019290">
    <property type="term" value="P:siderophore biosynthetic process"/>
    <property type="evidence" value="ECO:0007669"/>
    <property type="project" value="InterPro"/>
</dbReference>
<feature type="region of interest" description="Disordered" evidence="2">
    <location>
        <begin position="600"/>
        <end position="623"/>
    </location>
</feature>
<feature type="domain" description="Aerobactin siderophore biosynthesis IucA/IucC N-terminal" evidence="3">
    <location>
        <begin position="153"/>
        <end position="379"/>
    </location>
</feature>
<dbReference type="KEGG" id="cate:C2869_06600"/>
<proteinExistence type="inferred from homology"/>
<dbReference type="Proteomes" id="UP000244441">
    <property type="component" value="Chromosome"/>
</dbReference>